<feature type="binding site" evidence="7">
    <location>
        <position position="53"/>
    </location>
    <ligand>
        <name>S-adenosyl-L-methionine</name>
        <dbReference type="ChEBI" id="CHEBI:59789"/>
    </ligand>
</feature>
<dbReference type="EC" id="2.1.1.233" evidence="6"/>
<dbReference type="Proteomes" id="UP000013827">
    <property type="component" value="Unassembled WGS sequence"/>
</dbReference>
<keyword evidence="5 6" id="KW-0949">S-adenosyl-L-methionine</keyword>
<dbReference type="OMA" id="IIYEPIR"/>
<dbReference type="InterPro" id="IPR007213">
    <property type="entry name" value="Ppm1/Ppm2/Tcmp"/>
</dbReference>
<evidence type="ECO:0000256" key="5">
    <source>
        <dbReference type="ARBA" id="ARBA00022691"/>
    </source>
</evidence>
<dbReference type="PIRSF" id="PIRSF016305">
    <property type="entry name" value="LCM_mtfrase"/>
    <property type="match status" value="1"/>
</dbReference>
<dbReference type="GO" id="GO:0018423">
    <property type="term" value="F:protein C-terminal leucine carboxyl O-methyltransferase activity"/>
    <property type="evidence" value="ECO:0007669"/>
    <property type="project" value="UniProtKB-EC"/>
</dbReference>
<dbReference type="RefSeq" id="XP_005756293.1">
    <property type="nucleotide sequence ID" value="XM_005756236.1"/>
</dbReference>
<dbReference type="GO" id="GO:0032259">
    <property type="term" value="P:methylation"/>
    <property type="evidence" value="ECO:0007669"/>
    <property type="project" value="UniProtKB-KW"/>
</dbReference>
<comment type="catalytic activity">
    <reaction evidence="1 6">
        <text>[phosphatase 2A protein]-C-terminal L-leucine + S-adenosyl-L-methionine = [phosphatase 2A protein]-C-terminal L-leucine methyl ester + S-adenosyl-L-homocysteine</text>
        <dbReference type="Rhea" id="RHEA:48544"/>
        <dbReference type="Rhea" id="RHEA-COMP:12134"/>
        <dbReference type="Rhea" id="RHEA-COMP:12135"/>
        <dbReference type="ChEBI" id="CHEBI:57856"/>
        <dbReference type="ChEBI" id="CHEBI:59789"/>
        <dbReference type="ChEBI" id="CHEBI:90516"/>
        <dbReference type="ChEBI" id="CHEBI:90517"/>
        <dbReference type="EC" id="2.1.1.233"/>
    </reaction>
</comment>
<evidence type="ECO:0000313" key="10">
    <source>
        <dbReference type="Proteomes" id="UP000013827"/>
    </source>
</evidence>
<keyword evidence="3 6" id="KW-0489">Methyltransferase</keyword>
<reference evidence="9" key="2">
    <citation type="submission" date="2024-10" db="UniProtKB">
        <authorList>
            <consortium name="EnsemblProtists"/>
        </authorList>
    </citation>
    <scope>IDENTIFICATION</scope>
</reference>
<keyword evidence="10" id="KW-1185">Reference proteome</keyword>
<evidence type="ECO:0000256" key="4">
    <source>
        <dbReference type="ARBA" id="ARBA00022679"/>
    </source>
</evidence>
<keyword evidence="4 6" id="KW-0808">Transferase</keyword>
<evidence type="ECO:0000256" key="6">
    <source>
        <dbReference type="PIRNR" id="PIRNR016305"/>
    </source>
</evidence>
<reference evidence="10" key="1">
    <citation type="journal article" date="2013" name="Nature">
        <title>Pan genome of the phytoplankton Emiliania underpins its global distribution.</title>
        <authorList>
            <person name="Read B.A."/>
            <person name="Kegel J."/>
            <person name="Klute M.J."/>
            <person name="Kuo A."/>
            <person name="Lefebvre S.C."/>
            <person name="Maumus F."/>
            <person name="Mayer C."/>
            <person name="Miller J."/>
            <person name="Monier A."/>
            <person name="Salamov A."/>
            <person name="Young J."/>
            <person name="Aguilar M."/>
            <person name="Claverie J.M."/>
            <person name="Frickenhaus S."/>
            <person name="Gonzalez K."/>
            <person name="Herman E.K."/>
            <person name="Lin Y.C."/>
            <person name="Napier J."/>
            <person name="Ogata H."/>
            <person name="Sarno A.F."/>
            <person name="Shmutz J."/>
            <person name="Schroeder D."/>
            <person name="de Vargas C."/>
            <person name="Verret F."/>
            <person name="von Dassow P."/>
            <person name="Valentin K."/>
            <person name="Van de Peer Y."/>
            <person name="Wheeler G."/>
            <person name="Dacks J.B."/>
            <person name="Delwiche C.F."/>
            <person name="Dyhrman S.T."/>
            <person name="Glockner G."/>
            <person name="John U."/>
            <person name="Richards T."/>
            <person name="Worden A.Z."/>
            <person name="Zhang X."/>
            <person name="Grigoriev I.V."/>
            <person name="Allen A.E."/>
            <person name="Bidle K."/>
            <person name="Borodovsky M."/>
            <person name="Bowler C."/>
            <person name="Brownlee C."/>
            <person name="Cock J.M."/>
            <person name="Elias M."/>
            <person name="Gladyshev V.N."/>
            <person name="Groth M."/>
            <person name="Guda C."/>
            <person name="Hadaegh A."/>
            <person name="Iglesias-Rodriguez M.D."/>
            <person name="Jenkins J."/>
            <person name="Jones B.M."/>
            <person name="Lawson T."/>
            <person name="Leese F."/>
            <person name="Lindquist E."/>
            <person name="Lobanov A."/>
            <person name="Lomsadze A."/>
            <person name="Malik S.B."/>
            <person name="Marsh M.E."/>
            <person name="Mackinder L."/>
            <person name="Mock T."/>
            <person name="Mueller-Roeber B."/>
            <person name="Pagarete A."/>
            <person name="Parker M."/>
            <person name="Probert I."/>
            <person name="Quesneville H."/>
            <person name="Raines C."/>
            <person name="Rensing S.A."/>
            <person name="Riano-Pachon D.M."/>
            <person name="Richier S."/>
            <person name="Rokitta S."/>
            <person name="Shiraiwa Y."/>
            <person name="Soanes D.M."/>
            <person name="van der Giezen M."/>
            <person name="Wahlund T.M."/>
            <person name="Williams B."/>
            <person name="Wilson W."/>
            <person name="Wolfe G."/>
            <person name="Wurch L.L."/>
        </authorList>
    </citation>
    <scope>NUCLEOTIDE SEQUENCE</scope>
</reference>
<dbReference type="InterPro" id="IPR029063">
    <property type="entry name" value="SAM-dependent_MTases_sf"/>
</dbReference>
<dbReference type="STRING" id="2903.R1D581"/>
<accession>A0A0D3HXX9</accession>
<dbReference type="Pfam" id="PF04072">
    <property type="entry name" value="LCM"/>
    <property type="match status" value="1"/>
</dbReference>
<feature type="binding site" evidence="7">
    <location>
        <begin position="150"/>
        <end position="151"/>
    </location>
    <ligand>
        <name>S-adenosyl-L-methionine</name>
        <dbReference type="ChEBI" id="CHEBI:59789"/>
    </ligand>
</feature>
<dbReference type="PANTHER" id="PTHR13600">
    <property type="entry name" value="LEUCINE CARBOXYL METHYLTRANSFERASE"/>
    <property type="match status" value="1"/>
</dbReference>
<proteinExistence type="inferred from homology"/>
<dbReference type="KEGG" id="ehx:EMIHUDRAFT_428651"/>
<sequence length="348" mass="37245">MPLTGVAGTAEVAARGKLAAVRAGYYSDPYAECFVTGECTRPGPLINRGHHLRVAVIQSVVSQFLDAVGPREAQIISLGAGFDTRFWTLSADADSRPRRYIELDQAEVVERKAALIAARPSLLAALPEGSRCVGPSGVASRCGYHLAAADVRQPAELEAALSAAGWEPAAPTLVLAECCLVYLPAPASAALLAWFASRSRCAAFLAYEQIRPDDAFGRTMLENLRRRGIPLLGLRDCPDLAAQVARCEAAGWGRAEAEDLLQLYGRAVTARERARLARLERLDEVEEWQLMLSHYCAALAVCEDPSSSLLARLRLLHPIGAEAAADTAEEGEASRGSGRRAPGARVCE</sequence>
<evidence type="ECO:0000256" key="7">
    <source>
        <dbReference type="PIRSR" id="PIRSR016305-1"/>
    </source>
</evidence>
<dbReference type="InterPro" id="IPR016651">
    <property type="entry name" value="LCMT1"/>
</dbReference>
<dbReference type="HOGENOM" id="CLU_031312_1_0_1"/>
<feature type="region of interest" description="Disordered" evidence="8">
    <location>
        <begin position="326"/>
        <end position="348"/>
    </location>
</feature>
<evidence type="ECO:0000256" key="3">
    <source>
        <dbReference type="ARBA" id="ARBA00022603"/>
    </source>
</evidence>
<feature type="binding site" evidence="7">
    <location>
        <position position="79"/>
    </location>
    <ligand>
        <name>S-adenosyl-L-methionine</name>
        <dbReference type="ChEBI" id="CHEBI:59789"/>
    </ligand>
</feature>
<feature type="compositionally biased region" description="Low complexity" evidence="8">
    <location>
        <begin position="334"/>
        <end position="348"/>
    </location>
</feature>
<organism evidence="9 10">
    <name type="scientific">Emiliania huxleyi (strain CCMP1516)</name>
    <dbReference type="NCBI Taxonomy" id="280463"/>
    <lineage>
        <taxon>Eukaryota</taxon>
        <taxon>Haptista</taxon>
        <taxon>Haptophyta</taxon>
        <taxon>Prymnesiophyceae</taxon>
        <taxon>Isochrysidales</taxon>
        <taxon>Noelaerhabdaceae</taxon>
        <taxon>Emiliania</taxon>
    </lineage>
</organism>
<evidence type="ECO:0000313" key="9">
    <source>
        <dbReference type="EnsemblProtists" id="EOD03864"/>
    </source>
</evidence>
<dbReference type="EnsemblProtists" id="EOD03864">
    <property type="protein sequence ID" value="EOD03864"/>
    <property type="gene ID" value="EMIHUDRAFT_428651"/>
</dbReference>
<dbReference type="AlphaFoldDB" id="A0A0D3HXX9"/>
<evidence type="ECO:0000256" key="8">
    <source>
        <dbReference type="SAM" id="MobiDB-lite"/>
    </source>
</evidence>
<evidence type="ECO:0000256" key="2">
    <source>
        <dbReference type="ARBA" id="ARBA00010703"/>
    </source>
</evidence>
<comment type="similarity">
    <text evidence="2 6">Belongs to the methyltransferase superfamily. LCMT family.</text>
</comment>
<dbReference type="SUPFAM" id="SSF53335">
    <property type="entry name" value="S-adenosyl-L-methionine-dependent methyltransferases"/>
    <property type="match status" value="1"/>
</dbReference>
<dbReference type="GeneID" id="17250021"/>
<comment type="function">
    <text evidence="6">Methylates the carboxyl group of the C-terminal leucine residue of protein phosphatase 2A catalytic subunits to form alpha-leucine ester residues.</text>
</comment>
<name>A0A0D3HXX9_EMIH1</name>
<evidence type="ECO:0000256" key="1">
    <source>
        <dbReference type="ARBA" id="ARBA00000724"/>
    </source>
</evidence>
<dbReference type="Gene3D" id="3.40.50.150">
    <property type="entry name" value="Vaccinia Virus protein VP39"/>
    <property type="match status" value="1"/>
</dbReference>
<protein>
    <recommendedName>
        <fullName evidence="6">Leucine carboxyl methyltransferase 1</fullName>
        <ecNumber evidence="6">2.1.1.233</ecNumber>
    </recommendedName>
</protein>
<feature type="binding site" evidence="7">
    <location>
        <position position="177"/>
    </location>
    <ligand>
        <name>S-adenosyl-L-methionine</name>
        <dbReference type="ChEBI" id="CHEBI:59789"/>
    </ligand>
</feature>
<dbReference type="eggNOG" id="KOG2918">
    <property type="taxonomic scope" value="Eukaryota"/>
</dbReference>
<dbReference type="PaxDb" id="2903-EOD03864"/>
<dbReference type="PANTHER" id="PTHR13600:SF21">
    <property type="entry name" value="LEUCINE CARBOXYL METHYLTRANSFERASE 1"/>
    <property type="match status" value="1"/>
</dbReference>